<dbReference type="AlphaFoldDB" id="A0A9P3CQ36"/>
<evidence type="ECO:0000313" key="2">
    <source>
        <dbReference type="Proteomes" id="UP000825890"/>
    </source>
</evidence>
<dbReference type="Gene3D" id="3.90.180.10">
    <property type="entry name" value="Medium-chain alcohol dehydrogenases, catalytic domain"/>
    <property type="match status" value="1"/>
</dbReference>
<dbReference type="InterPro" id="IPR011032">
    <property type="entry name" value="GroES-like_sf"/>
</dbReference>
<dbReference type="Gene3D" id="3.40.50.720">
    <property type="entry name" value="NAD(P)-binding Rossmann-like Domain"/>
    <property type="match status" value="1"/>
</dbReference>
<dbReference type="GeneID" id="68295311"/>
<dbReference type="SUPFAM" id="SSF50129">
    <property type="entry name" value="GroES-like"/>
    <property type="match status" value="1"/>
</dbReference>
<name>A0A9P3CQ36_9PEZI</name>
<dbReference type="RefSeq" id="XP_044661103.1">
    <property type="nucleotide sequence ID" value="XM_044805168.1"/>
</dbReference>
<dbReference type="EMBL" id="BOLY01000006">
    <property type="protein sequence ID" value="GIZ46616.1"/>
    <property type="molecule type" value="Genomic_DNA"/>
</dbReference>
<dbReference type="OrthoDB" id="10586303at2759"/>
<sequence>MNHTASLLESNQVLVSLEETNDALDRSTPMPLVGACGIVEEVGNGFTGTFEKGQAVMMIIPAKQTPESNVTLEGTVLCIKPPELALKQAATISASYILAHAATQAYEHALRSGTSVTNSGFSAPGVSILVTRGETSTSAILCLLLKAAHPDAQIFVMVDLKEHDDLVKRAGQYVLSFRAHYAIDANATETLQHLKAGLEGYTGRKMFDGLIDVTSFAQKVPDILSILEDEHVFVDATAVPTGDPKEIMDSLRSFIDSNASCLIEL</sequence>
<protein>
    <submittedName>
        <fullName evidence="1">Uncharacterized protein</fullName>
    </submittedName>
</protein>
<accession>A0A9P3CQ36</accession>
<evidence type="ECO:0000313" key="1">
    <source>
        <dbReference type="EMBL" id="GIZ46616.1"/>
    </source>
</evidence>
<proteinExistence type="predicted"/>
<gene>
    <name evidence="1" type="ORF">CKM354_000973600</name>
</gene>
<dbReference type="Proteomes" id="UP000825890">
    <property type="component" value="Unassembled WGS sequence"/>
</dbReference>
<organism evidence="1 2">
    <name type="scientific">Cercospora kikuchii</name>
    <dbReference type="NCBI Taxonomy" id="84275"/>
    <lineage>
        <taxon>Eukaryota</taxon>
        <taxon>Fungi</taxon>
        <taxon>Dikarya</taxon>
        <taxon>Ascomycota</taxon>
        <taxon>Pezizomycotina</taxon>
        <taxon>Dothideomycetes</taxon>
        <taxon>Dothideomycetidae</taxon>
        <taxon>Mycosphaerellales</taxon>
        <taxon>Mycosphaerellaceae</taxon>
        <taxon>Cercospora</taxon>
    </lineage>
</organism>
<keyword evidence="2" id="KW-1185">Reference proteome</keyword>
<comment type="caution">
    <text evidence="1">The sequence shown here is derived from an EMBL/GenBank/DDBJ whole genome shotgun (WGS) entry which is preliminary data.</text>
</comment>
<reference evidence="1 2" key="1">
    <citation type="submission" date="2021-01" db="EMBL/GenBank/DDBJ databases">
        <title>Cercospora kikuchii MAFF 305040 whole genome shotgun sequence.</title>
        <authorList>
            <person name="Kashiwa T."/>
            <person name="Suzuki T."/>
        </authorList>
    </citation>
    <scope>NUCLEOTIDE SEQUENCE [LARGE SCALE GENOMIC DNA]</scope>
    <source>
        <strain evidence="1 2">MAFF 305040</strain>
    </source>
</reference>